<keyword evidence="2" id="KW-0732">Signal</keyword>
<feature type="transmembrane region" description="Helical" evidence="1">
    <location>
        <begin position="133"/>
        <end position="153"/>
    </location>
</feature>
<evidence type="ECO:0000256" key="1">
    <source>
        <dbReference type="SAM" id="Phobius"/>
    </source>
</evidence>
<feature type="transmembrane region" description="Helical" evidence="1">
    <location>
        <begin position="365"/>
        <end position="383"/>
    </location>
</feature>
<reference evidence="3" key="1">
    <citation type="submission" date="2023-06" db="EMBL/GenBank/DDBJ databases">
        <title>Genome-scale phylogeny and comparative genomics of the fungal order Sordariales.</title>
        <authorList>
            <consortium name="Lawrence Berkeley National Laboratory"/>
            <person name="Hensen N."/>
            <person name="Bonometti L."/>
            <person name="Westerberg I."/>
            <person name="Brannstrom I.O."/>
            <person name="Guillou S."/>
            <person name="Cros-Aarteil S."/>
            <person name="Calhoun S."/>
            <person name="Haridas S."/>
            <person name="Kuo A."/>
            <person name="Mondo S."/>
            <person name="Pangilinan J."/>
            <person name="Riley R."/>
            <person name="Labutti K."/>
            <person name="Andreopoulos B."/>
            <person name="Lipzen A."/>
            <person name="Chen C."/>
            <person name="Yanf M."/>
            <person name="Daum C."/>
            <person name="Ng V."/>
            <person name="Clum A."/>
            <person name="Steindorff A."/>
            <person name="Ohm R."/>
            <person name="Martin F."/>
            <person name="Silar P."/>
            <person name="Natvig D."/>
            <person name="Lalanne C."/>
            <person name="Gautier V."/>
            <person name="Ament-Velasquez S.L."/>
            <person name="Kruys A."/>
            <person name="Hutchinson M.I."/>
            <person name="Powell A.J."/>
            <person name="Barry K."/>
            <person name="Miller A.N."/>
            <person name="Grigoriev I.V."/>
            <person name="Debuchy R."/>
            <person name="Gladieux P."/>
            <person name="Thoren M.H."/>
            <person name="Johannesson H."/>
        </authorList>
    </citation>
    <scope>NUCLEOTIDE SEQUENCE</scope>
    <source>
        <strain evidence="3">CBS 307.81</strain>
    </source>
</reference>
<dbReference type="EMBL" id="JAULSY010000255">
    <property type="protein sequence ID" value="KAK0653694.1"/>
    <property type="molecule type" value="Genomic_DNA"/>
</dbReference>
<keyword evidence="1" id="KW-0472">Membrane</keyword>
<proteinExistence type="predicted"/>
<organism evidence="3 4">
    <name type="scientific">Cercophora samala</name>
    <dbReference type="NCBI Taxonomy" id="330535"/>
    <lineage>
        <taxon>Eukaryota</taxon>
        <taxon>Fungi</taxon>
        <taxon>Dikarya</taxon>
        <taxon>Ascomycota</taxon>
        <taxon>Pezizomycotina</taxon>
        <taxon>Sordariomycetes</taxon>
        <taxon>Sordariomycetidae</taxon>
        <taxon>Sordariales</taxon>
        <taxon>Lasiosphaeriaceae</taxon>
        <taxon>Cercophora</taxon>
    </lineage>
</organism>
<feature type="transmembrane region" description="Helical" evidence="1">
    <location>
        <begin position="95"/>
        <end position="112"/>
    </location>
</feature>
<keyword evidence="4" id="KW-1185">Reference proteome</keyword>
<evidence type="ECO:0000313" key="4">
    <source>
        <dbReference type="Proteomes" id="UP001174997"/>
    </source>
</evidence>
<dbReference type="AlphaFoldDB" id="A0AA39YJW5"/>
<keyword evidence="1" id="KW-1133">Transmembrane helix</keyword>
<name>A0AA39YJW5_9PEZI</name>
<feature type="transmembrane region" description="Helical" evidence="1">
    <location>
        <begin position="251"/>
        <end position="275"/>
    </location>
</feature>
<dbReference type="Proteomes" id="UP001174997">
    <property type="component" value="Unassembled WGS sequence"/>
</dbReference>
<accession>A0AA39YJW5</accession>
<evidence type="ECO:0000313" key="3">
    <source>
        <dbReference type="EMBL" id="KAK0653694.1"/>
    </source>
</evidence>
<keyword evidence="1" id="KW-0812">Transmembrane</keyword>
<feature type="transmembrane region" description="Helical" evidence="1">
    <location>
        <begin position="173"/>
        <end position="194"/>
    </location>
</feature>
<comment type="caution">
    <text evidence="3">The sequence shown here is derived from an EMBL/GenBank/DDBJ whole genome shotgun (WGS) entry which is preliminary data.</text>
</comment>
<gene>
    <name evidence="3" type="ORF">QBC41DRAFT_238637</name>
</gene>
<feature type="chain" id="PRO_5041301687" evidence="2">
    <location>
        <begin position="31"/>
        <end position="399"/>
    </location>
</feature>
<sequence length="399" mass="43937">MDSHNPSKMPPLLLILPLFTLGLYGTMVNGFETGYFSILTATSGNLDNDPYVPGGPEPFDPRYTGSKALDTRMGILIGFFSGLINGERTWDVDLAYVWTMGMFFSGWALLSVEAHRRANRGRVVSWTNTFGNIVQSFSYALTIPSYLILHIFTTSPTTDDVSVPEGEVRHLPLSMTLAYIVPAVIMSLPTPSIIPAKLHYDITALWQIFPVLQFFIHRAMNIVCFPRAPRADNTTRTPKGVGKSLANHYRFVIFTAAVVHLPILLVSLTPASMAFGPVWLREMITQTTYNNVFVPYGVWSPPAVDLAKVAALGGENKADLSWLPGLTKHFLHYDIGCPTLAMVVWAGYNYRAVIGNGCGVGAGKMVAWLLAGGPVALATVLMWERDERLLRVIEGRKAQ</sequence>
<protein>
    <submittedName>
        <fullName evidence="3">Uncharacterized protein</fullName>
    </submittedName>
</protein>
<feature type="signal peptide" evidence="2">
    <location>
        <begin position="1"/>
        <end position="30"/>
    </location>
</feature>
<evidence type="ECO:0000256" key="2">
    <source>
        <dbReference type="SAM" id="SignalP"/>
    </source>
</evidence>